<feature type="domain" description="Replication-associated protein ORF2/G2P" evidence="2">
    <location>
        <begin position="111"/>
        <end position="207"/>
    </location>
</feature>
<proteinExistence type="predicted"/>
<evidence type="ECO:0000313" key="4">
    <source>
        <dbReference type="Proteomes" id="UP000019276"/>
    </source>
</evidence>
<dbReference type="InterPro" id="IPR056906">
    <property type="entry name" value="ORF2/G2P_dom"/>
</dbReference>
<evidence type="ECO:0000259" key="2">
    <source>
        <dbReference type="Pfam" id="PF23343"/>
    </source>
</evidence>
<dbReference type="OrthoDB" id="9129069at2"/>
<dbReference type="EMBL" id="ARZY01000085">
    <property type="protein sequence ID" value="EWH08074.1"/>
    <property type="molecule type" value="Genomic_DNA"/>
</dbReference>
<dbReference type="Proteomes" id="UP000019276">
    <property type="component" value="Unassembled WGS sequence"/>
</dbReference>
<organism evidence="3 4">
    <name type="scientific">Catenovulum agarivorans DS-2</name>
    <dbReference type="NCBI Taxonomy" id="1328313"/>
    <lineage>
        <taxon>Bacteria</taxon>
        <taxon>Pseudomonadati</taxon>
        <taxon>Pseudomonadota</taxon>
        <taxon>Gammaproteobacteria</taxon>
        <taxon>Alteromonadales</taxon>
        <taxon>Alteromonadaceae</taxon>
        <taxon>Catenovulum</taxon>
    </lineage>
</organism>
<sequence>MISESNQAVSVPMREGCAHVEKYSTKNTKKFLEPYKNIHSTHKKSDKSEQKNTDFAGEPGLVSSSTSGTLPEPFFIDRHKSRLRKLKYSVLTSARLHIEDLSMGSYRYRVAMLTLTYKDLDAWQPRHISDLLSYVRKWCKRRNIDFRYVWVGELQKRGALHYHVLIWLPKGVTLPKPDKQGWWKHGLTKIEWARNAIGYIAKYASKGEDNPDKFPKGVRIYGCGGLSENARNERCWWSMPNWVREIATIEDRPRRAIGGGILLKSTGEILESPWLFAGFSAKGAYIIKKPEFTH</sequence>
<gene>
    <name evidence="3" type="ORF">DS2_19226</name>
</gene>
<accession>W7Q5M2</accession>
<evidence type="ECO:0000313" key="3">
    <source>
        <dbReference type="EMBL" id="EWH08074.1"/>
    </source>
</evidence>
<name>W7Q5M2_9ALTE</name>
<reference evidence="3 4" key="1">
    <citation type="journal article" date="2014" name="Genome Announc.">
        <title>Draft Genome Sequence of the Agar-Degrading Bacterium Catenovulum sp. Strain DS-2, Isolated from Intestines of Haliotis diversicolor.</title>
        <authorList>
            <person name="Shan D."/>
            <person name="Li X."/>
            <person name="Gu Z."/>
            <person name="Wei G."/>
            <person name="Gao Z."/>
            <person name="Shao Z."/>
        </authorList>
    </citation>
    <scope>NUCLEOTIDE SEQUENCE [LARGE SCALE GENOMIC DNA]</scope>
    <source>
        <strain evidence="3 4">DS-2</strain>
    </source>
</reference>
<dbReference type="Pfam" id="PF23343">
    <property type="entry name" value="REP_ORF2-G2P"/>
    <property type="match status" value="1"/>
</dbReference>
<protein>
    <submittedName>
        <fullName evidence="3">Putative phage replication protein</fullName>
    </submittedName>
</protein>
<feature type="region of interest" description="Disordered" evidence="1">
    <location>
        <begin position="34"/>
        <end position="65"/>
    </location>
</feature>
<dbReference type="RefSeq" id="WP_051480038.1">
    <property type="nucleotide sequence ID" value="NZ_ARZY01000085.1"/>
</dbReference>
<comment type="caution">
    <text evidence="3">The sequence shown here is derived from an EMBL/GenBank/DDBJ whole genome shotgun (WGS) entry which is preliminary data.</text>
</comment>
<dbReference type="eggNOG" id="ENOG5032VDC">
    <property type="taxonomic scope" value="Bacteria"/>
</dbReference>
<dbReference type="AlphaFoldDB" id="W7Q5M2"/>
<keyword evidence="4" id="KW-1185">Reference proteome</keyword>
<evidence type="ECO:0000256" key="1">
    <source>
        <dbReference type="SAM" id="MobiDB-lite"/>
    </source>
</evidence>